<dbReference type="PANTHER" id="PTHR45695">
    <property type="entry name" value="LEUCOKININ RECEPTOR-RELATED"/>
    <property type="match status" value="1"/>
</dbReference>
<dbReference type="PRINTS" id="PR00237">
    <property type="entry name" value="GPCRRHODOPSN"/>
</dbReference>
<dbReference type="FunFam" id="1.20.1070.10:FF:000663">
    <property type="entry name" value="Predicted protein"/>
    <property type="match status" value="1"/>
</dbReference>
<dbReference type="GO" id="GO:0005886">
    <property type="term" value="C:plasma membrane"/>
    <property type="evidence" value="ECO:0000318"/>
    <property type="project" value="GO_Central"/>
</dbReference>
<evidence type="ECO:0000256" key="6">
    <source>
        <dbReference type="ARBA" id="ARBA00023170"/>
    </source>
</evidence>
<evidence type="ECO:0000256" key="4">
    <source>
        <dbReference type="ARBA" id="ARBA00023040"/>
    </source>
</evidence>
<dbReference type="GO" id="GO:0007186">
    <property type="term" value="P:G protein-coupled receptor signaling pathway"/>
    <property type="evidence" value="ECO:0000318"/>
    <property type="project" value="GO_Central"/>
</dbReference>
<comment type="subcellular location">
    <subcellularLocation>
        <location evidence="1">Membrane</location>
        <topology evidence="1">Multi-pass membrane protein</topology>
    </subcellularLocation>
</comment>
<dbReference type="PANTHER" id="PTHR45695:SF9">
    <property type="entry name" value="LEUCOKININ RECEPTOR"/>
    <property type="match status" value="1"/>
</dbReference>
<dbReference type="HOGENOM" id="CLU_009579_6_0_1"/>
<dbReference type="KEGG" id="nve:5519074"/>
<feature type="transmembrane region" description="Helical" evidence="9">
    <location>
        <begin position="32"/>
        <end position="57"/>
    </location>
</feature>
<evidence type="ECO:0000259" key="10">
    <source>
        <dbReference type="PROSITE" id="PS50262"/>
    </source>
</evidence>
<dbReference type="PhylomeDB" id="A7RNV5"/>
<dbReference type="STRING" id="45351.A7RNV5"/>
<evidence type="ECO:0000256" key="5">
    <source>
        <dbReference type="ARBA" id="ARBA00023136"/>
    </source>
</evidence>
<feature type="transmembrane region" description="Helical" evidence="9">
    <location>
        <begin position="69"/>
        <end position="90"/>
    </location>
</feature>
<keyword evidence="3 9" id="KW-1133">Transmembrane helix</keyword>
<evidence type="ECO:0000256" key="9">
    <source>
        <dbReference type="SAM" id="Phobius"/>
    </source>
</evidence>
<reference evidence="11 12" key="1">
    <citation type="journal article" date="2007" name="Science">
        <title>Sea anemone genome reveals ancestral eumetazoan gene repertoire and genomic organization.</title>
        <authorList>
            <person name="Putnam N.H."/>
            <person name="Srivastava M."/>
            <person name="Hellsten U."/>
            <person name="Dirks B."/>
            <person name="Chapman J."/>
            <person name="Salamov A."/>
            <person name="Terry A."/>
            <person name="Shapiro H."/>
            <person name="Lindquist E."/>
            <person name="Kapitonov V.V."/>
            <person name="Jurka J."/>
            <person name="Genikhovich G."/>
            <person name="Grigoriev I.V."/>
            <person name="Lucas S.M."/>
            <person name="Steele R.E."/>
            <person name="Finnerty J.R."/>
            <person name="Technau U."/>
            <person name="Martindale M.Q."/>
            <person name="Rokhsar D.S."/>
        </authorList>
    </citation>
    <scope>NUCLEOTIDE SEQUENCE [LARGE SCALE GENOMIC DNA]</scope>
    <source>
        <strain evidence="12">CH2 X CH6</strain>
    </source>
</reference>
<keyword evidence="5 9" id="KW-0472">Membrane</keyword>
<dbReference type="PROSITE" id="PS00237">
    <property type="entry name" value="G_PROTEIN_RECEP_F1_1"/>
    <property type="match status" value="1"/>
</dbReference>
<organism evidence="11 12">
    <name type="scientific">Nematostella vectensis</name>
    <name type="common">Starlet sea anemone</name>
    <dbReference type="NCBI Taxonomy" id="45351"/>
    <lineage>
        <taxon>Eukaryota</taxon>
        <taxon>Metazoa</taxon>
        <taxon>Cnidaria</taxon>
        <taxon>Anthozoa</taxon>
        <taxon>Hexacorallia</taxon>
        <taxon>Actiniaria</taxon>
        <taxon>Edwardsiidae</taxon>
        <taxon>Nematostella</taxon>
    </lineage>
</organism>
<dbReference type="Gene3D" id="1.20.1070.10">
    <property type="entry name" value="Rhodopsin 7-helix transmembrane proteins"/>
    <property type="match status" value="1"/>
</dbReference>
<proteinExistence type="inferred from homology"/>
<dbReference type="EMBL" id="DS469523">
    <property type="protein sequence ID" value="EDO46922.1"/>
    <property type="molecule type" value="Genomic_DNA"/>
</dbReference>
<keyword evidence="7 8" id="KW-0807">Transducer</keyword>
<evidence type="ECO:0000256" key="2">
    <source>
        <dbReference type="ARBA" id="ARBA00022692"/>
    </source>
</evidence>
<dbReference type="PROSITE" id="PS50262">
    <property type="entry name" value="G_PROTEIN_RECEP_F1_2"/>
    <property type="match status" value="1"/>
</dbReference>
<feature type="transmembrane region" description="Helical" evidence="9">
    <location>
        <begin position="110"/>
        <end position="131"/>
    </location>
</feature>
<dbReference type="Proteomes" id="UP000001593">
    <property type="component" value="Unassembled WGS sequence"/>
</dbReference>
<dbReference type="InParanoid" id="A7RNV5"/>
<feature type="transmembrane region" description="Helical" evidence="9">
    <location>
        <begin position="200"/>
        <end position="224"/>
    </location>
</feature>
<dbReference type="SMART" id="SM01381">
    <property type="entry name" value="7TM_GPCR_Srsx"/>
    <property type="match status" value="1"/>
</dbReference>
<keyword evidence="6 8" id="KW-0675">Receptor</keyword>
<evidence type="ECO:0000256" key="8">
    <source>
        <dbReference type="RuleBase" id="RU000688"/>
    </source>
</evidence>
<keyword evidence="2 8" id="KW-0812">Transmembrane</keyword>
<comment type="similarity">
    <text evidence="8">Belongs to the G-protein coupled receptor 1 family.</text>
</comment>
<gene>
    <name evidence="11" type="ORF">NEMVEDRAFT_v1g199875</name>
</gene>
<evidence type="ECO:0000313" key="11">
    <source>
        <dbReference type="EMBL" id="EDO46922.1"/>
    </source>
</evidence>
<dbReference type="SUPFAM" id="SSF81321">
    <property type="entry name" value="Family A G protein-coupled receptor-like"/>
    <property type="match status" value="1"/>
</dbReference>
<keyword evidence="4 8" id="KW-0297">G-protein coupled receptor</keyword>
<dbReference type="GO" id="GO:0004930">
    <property type="term" value="F:G protein-coupled receptor activity"/>
    <property type="evidence" value="ECO:0000318"/>
    <property type="project" value="GO_Central"/>
</dbReference>
<evidence type="ECO:0000313" key="12">
    <source>
        <dbReference type="Proteomes" id="UP000001593"/>
    </source>
</evidence>
<keyword evidence="12" id="KW-1185">Reference proteome</keyword>
<dbReference type="OMA" id="WIVASIW"/>
<dbReference type="OrthoDB" id="5981855at2759"/>
<protein>
    <recommendedName>
        <fullName evidence="10">G-protein coupled receptors family 1 profile domain-containing protein</fullName>
    </recommendedName>
</protein>
<evidence type="ECO:0000256" key="1">
    <source>
        <dbReference type="ARBA" id="ARBA00004141"/>
    </source>
</evidence>
<dbReference type="Pfam" id="PF00001">
    <property type="entry name" value="7tm_1"/>
    <property type="match status" value="1"/>
</dbReference>
<dbReference type="InterPro" id="IPR000276">
    <property type="entry name" value="GPCR_Rhodpsn"/>
</dbReference>
<evidence type="ECO:0000256" key="3">
    <source>
        <dbReference type="ARBA" id="ARBA00022989"/>
    </source>
</evidence>
<dbReference type="InterPro" id="IPR017452">
    <property type="entry name" value="GPCR_Rhodpsn_7TM"/>
</dbReference>
<dbReference type="CDD" id="cd00637">
    <property type="entry name" value="7tm_classA_rhodopsin-like"/>
    <property type="match status" value="1"/>
</dbReference>
<name>A7RNV5_NEMVE</name>
<sequence length="377" mass="41849">MNSSLDQKNSSVSGTAMNGSLGVHGGTTTEDVFKLVACALVGVLSLVGNILVVVVVFKALRLKTATFYLLVNMSVSDLLFTCISMPPFMVNITGRGLLVGGSAGLAACKIVNSSAFGLMASSVLTMTAIAFDRYIAIIKPMNHIMTGKLLKAIVLGIWIVSIAIMIPLIIVLTVDNYKDDFYCDENWKEIASNSVFASKVYTVMLFIIIYIIPFTTMTVLYSIIGQKLWFKKAVRNVNREQQRLVVCQRRRIVCMLVVVLVAFVCCWLPLQIVTFMAYFSDTHIPRPLYFTGEFLVRANGALNPLVYFTFSKTFKREVLSLKPFSYCFKRKQFTVTMMIGNSPGMRSLRFIDDDGRDKGVESKNGVTLSRNVPVMGK</sequence>
<feature type="transmembrane region" description="Helical" evidence="9">
    <location>
        <begin position="152"/>
        <end position="172"/>
    </location>
</feature>
<dbReference type="AlphaFoldDB" id="A7RNV5"/>
<dbReference type="eggNOG" id="KOG3656">
    <property type="taxonomic scope" value="Eukaryota"/>
</dbReference>
<evidence type="ECO:0000256" key="7">
    <source>
        <dbReference type="ARBA" id="ARBA00023224"/>
    </source>
</evidence>
<dbReference type="GO" id="GO:0032870">
    <property type="term" value="P:cellular response to hormone stimulus"/>
    <property type="evidence" value="ECO:0000318"/>
    <property type="project" value="GO_Central"/>
</dbReference>
<feature type="domain" description="G-protein coupled receptors family 1 profile" evidence="10">
    <location>
        <begin position="48"/>
        <end position="307"/>
    </location>
</feature>
<accession>A7RNV5</accession>
<feature type="transmembrane region" description="Helical" evidence="9">
    <location>
        <begin position="252"/>
        <end position="279"/>
    </location>
</feature>